<dbReference type="GO" id="GO:0006351">
    <property type="term" value="P:DNA-templated transcription"/>
    <property type="evidence" value="ECO:0007669"/>
    <property type="project" value="UniProtKB-UniRule"/>
</dbReference>
<gene>
    <name evidence="11" type="primary">rpoA</name>
    <name evidence="13" type="ORF">HELGO_WM13135</name>
</gene>
<dbReference type="Pfam" id="PF01000">
    <property type="entry name" value="RNA_pol_A_bac"/>
    <property type="match status" value="1"/>
</dbReference>
<evidence type="ECO:0000256" key="4">
    <source>
        <dbReference type="ARBA" id="ARBA00022478"/>
    </source>
</evidence>
<dbReference type="InterPro" id="IPR011773">
    <property type="entry name" value="DNA-dir_RpoA"/>
</dbReference>
<dbReference type="SMART" id="SM00662">
    <property type="entry name" value="RPOLD"/>
    <property type="match status" value="1"/>
</dbReference>
<evidence type="ECO:0000256" key="3">
    <source>
        <dbReference type="ARBA" id="ARBA00015972"/>
    </source>
</evidence>
<evidence type="ECO:0000256" key="11">
    <source>
        <dbReference type="HAMAP-Rule" id="MF_00059"/>
    </source>
</evidence>
<keyword evidence="7 11" id="KW-0804">Transcription</keyword>
<dbReference type="SUPFAM" id="SSF47789">
    <property type="entry name" value="C-terminal domain of RNA polymerase alpha subunit"/>
    <property type="match status" value="1"/>
</dbReference>
<dbReference type="Gene3D" id="3.30.1360.10">
    <property type="entry name" value="RNA polymerase, RBP11-like subunit"/>
    <property type="match status" value="1"/>
</dbReference>
<dbReference type="InterPro" id="IPR036643">
    <property type="entry name" value="RNApol_insert_sf"/>
</dbReference>
<dbReference type="GO" id="GO:0003899">
    <property type="term" value="F:DNA-directed RNA polymerase activity"/>
    <property type="evidence" value="ECO:0007669"/>
    <property type="project" value="UniProtKB-UniRule"/>
</dbReference>
<evidence type="ECO:0000256" key="1">
    <source>
        <dbReference type="ARBA" id="ARBA00007123"/>
    </source>
</evidence>
<evidence type="ECO:0000313" key="13">
    <source>
        <dbReference type="EMBL" id="CAA6805180.1"/>
    </source>
</evidence>
<dbReference type="SUPFAM" id="SSF55257">
    <property type="entry name" value="RBP11-like subunits of RNA polymerase"/>
    <property type="match status" value="1"/>
</dbReference>
<protein>
    <recommendedName>
        <fullName evidence="3 11">DNA-directed RNA polymerase subunit alpha</fullName>
        <shortName evidence="11">RNAP subunit alpha</shortName>
        <ecNumber evidence="2 11">2.7.7.6</ecNumber>
    </recommendedName>
    <alternativeName>
        <fullName evidence="9 11">RNA polymerase subunit alpha</fullName>
    </alternativeName>
    <alternativeName>
        <fullName evidence="8 11">Transcriptase subunit alpha</fullName>
    </alternativeName>
</protein>
<evidence type="ECO:0000256" key="8">
    <source>
        <dbReference type="ARBA" id="ARBA00032524"/>
    </source>
</evidence>
<evidence type="ECO:0000256" key="2">
    <source>
        <dbReference type="ARBA" id="ARBA00012418"/>
    </source>
</evidence>
<dbReference type="GO" id="GO:0046983">
    <property type="term" value="F:protein dimerization activity"/>
    <property type="evidence" value="ECO:0007669"/>
    <property type="project" value="InterPro"/>
</dbReference>
<evidence type="ECO:0000256" key="9">
    <source>
        <dbReference type="ARBA" id="ARBA00033070"/>
    </source>
</evidence>
<feature type="region of interest" description="Alpha C-terminal domain (alpha-CTD)" evidence="11">
    <location>
        <begin position="248"/>
        <end position="335"/>
    </location>
</feature>
<comment type="domain">
    <text evidence="11">The N-terminal domain is essential for RNAP assembly and basal transcription, whereas the C-terminal domain is involved in interaction with transcriptional regulators and with upstream promoter elements.</text>
</comment>
<dbReference type="Gene3D" id="1.10.150.20">
    <property type="entry name" value="5' to 3' exonuclease, C-terminal subdomain"/>
    <property type="match status" value="1"/>
</dbReference>
<evidence type="ECO:0000259" key="12">
    <source>
        <dbReference type="SMART" id="SM00662"/>
    </source>
</evidence>
<dbReference type="Pfam" id="PF03118">
    <property type="entry name" value="RNA_pol_A_CTD"/>
    <property type="match status" value="1"/>
</dbReference>
<evidence type="ECO:0000256" key="7">
    <source>
        <dbReference type="ARBA" id="ARBA00023163"/>
    </source>
</evidence>
<evidence type="ECO:0000256" key="5">
    <source>
        <dbReference type="ARBA" id="ARBA00022679"/>
    </source>
</evidence>
<dbReference type="GO" id="GO:0000428">
    <property type="term" value="C:DNA-directed RNA polymerase complex"/>
    <property type="evidence" value="ECO:0007669"/>
    <property type="project" value="UniProtKB-KW"/>
</dbReference>
<evidence type="ECO:0000256" key="10">
    <source>
        <dbReference type="ARBA" id="ARBA00048552"/>
    </source>
</evidence>
<dbReference type="HAMAP" id="MF_00059">
    <property type="entry name" value="RNApol_bact_RpoA"/>
    <property type="match status" value="1"/>
</dbReference>
<reference evidence="13" key="1">
    <citation type="submission" date="2020-01" db="EMBL/GenBank/DDBJ databases">
        <authorList>
            <person name="Meier V. D."/>
            <person name="Meier V D."/>
        </authorList>
    </citation>
    <scope>NUCLEOTIDE SEQUENCE</scope>
    <source>
        <strain evidence="13">HLG_WM_MAG_12</strain>
    </source>
</reference>
<dbReference type="InterPro" id="IPR011262">
    <property type="entry name" value="DNA-dir_RNA_pol_insert"/>
</dbReference>
<dbReference type="AlphaFoldDB" id="A0A6S6SR95"/>
<feature type="domain" description="DNA-directed RNA polymerase RpoA/D/Rpb3-type" evidence="12">
    <location>
        <begin position="23"/>
        <end position="230"/>
    </location>
</feature>
<comment type="catalytic activity">
    <reaction evidence="10 11">
        <text>RNA(n) + a ribonucleoside 5'-triphosphate = RNA(n+1) + diphosphate</text>
        <dbReference type="Rhea" id="RHEA:21248"/>
        <dbReference type="Rhea" id="RHEA-COMP:14527"/>
        <dbReference type="Rhea" id="RHEA-COMP:17342"/>
        <dbReference type="ChEBI" id="CHEBI:33019"/>
        <dbReference type="ChEBI" id="CHEBI:61557"/>
        <dbReference type="ChEBI" id="CHEBI:140395"/>
        <dbReference type="EC" id="2.7.7.6"/>
    </reaction>
</comment>
<dbReference type="GO" id="GO:0003677">
    <property type="term" value="F:DNA binding"/>
    <property type="evidence" value="ECO:0007669"/>
    <property type="project" value="UniProtKB-UniRule"/>
</dbReference>
<dbReference type="InterPro" id="IPR011263">
    <property type="entry name" value="DNA-dir_RNA_pol_RpoA/D/Rpb3"/>
</dbReference>
<dbReference type="Gene3D" id="2.170.120.12">
    <property type="entry name" value="DNA-directed RNA polymerase, insert domain"/>
    <property type="match status" value="1"/>
</dbReference>
<keyword evidence="4 11" id="KW-0240">DNA-directed RNA polymerase</keyword>
<dbReference type="InterPro" id="IPR036603">
    <property type="entry name" value="RBP11-like"/>
</dbReference>
<dbReference type="EC" id="2.7.7.6" evidence="2 11"/>
<dbReference type="Pfam" id="PF01193">
    <property type="entry name" value="RNA_pol_L"/>
    <property type="match status" value="1"/>
</dbReference>
<comment type="subunit">
    <text evidence="11">Homodimer. The RNAP catalytic core consists of 2 alpha, 1 beta, 1 beta' and 1 omega subunit. When a sigma factor is associated with the core the holoenzyme is formed, which can initiate transcription.</text>
</comment>
<dbReference type="InterPro" id="IPR011260">
    <property type="entry name" value="RNAP_asu_C"/>
</dbReference>
<sequence length="335" mass="37563">MREIKTSPYIPTNLELKILDNNKAEVVAYPFESGFAITLAHPLKRLLLSSTVGYAPTAIKISGIEHEFDTIKGVLEDAAILISNVKNLRFKIKDEESTRAEVKYSFSKKQELLGSSFVNDEVDVTLPENYVATLNDDANLEITIVIEKGIGYVPSEDLRDKVSKNFIPMDAFFTPVLKATYDIENVLVEDNPNFEKIIFQIQTDGQITPENAFKNALAIMNEQLVVFNQEMKIPKVKIAKVKNASNELDVLFTKIENLDIGTRGKNALSKSDFVYAAQVAMLSKDGLKSIKNLGKKSLEEIEQVMESLNYPVGYNFSDEQIEIINLKLTELQGIE</sequence>
<keyword evidence="5 11" id="KW-0808">Transferase</keyword>
<comment type="function">
    <text evidence="11">DNA-dependent RNA polymerase catalyzes the transcription of DNA into RNA using the four ribonucleoside triphosphates as substrates.</text>
</comment>
<comment type="similarity">
    <text evidence="1 11">Belongs to the RNA polymerase alpha chain family.</text>
</comment>
<dbReference type="NCBIfam" id="NF003517">
    <property type="entry name" value="PRK05182.2-3"/>
    <property type="match status" value="1"/>
</dbReference>
<evidence type="ECO:0000256" key="6">
    <source>
        <dbReference type="ARBA" id="ARBA00022695"/>
    </source>
</evidence>
<feature type="region of interest" description="Alpha N-terminal domain (alpha-NTD)" evidence="11">
    <location>
        <begin position="1"/>
        <end position="229"/>
    </location>
</feature>
<dbReference type="GO" id="GO:0005737">
    <property type="term" value="C:cytoplasm"/>
    <property type="evidence" value="ECO:0007669"/>
    <property type="project" value="UniProtKB-ARBA"/>
</dbReference>
<accession>A0A6S6SR95</accession>
<proteinExistence type="inferred from homology"/>
<name>A0A6S6SR95_9BACT</name>
<dbReference type="NCBIfam" id="TIGR02027">
    <property type="entry name" value="rpoA"/>
    <property type="match status" value="1"/>
</dbReference>
<dbReference type="SUPFAM" id="SSF56553">
    <property type="entry name" value="Insert subdomain of RNA polymerase alpha subunit"/>
    <property type="match status" value="1"/>
</dbReference>
<dbReference type="CDD" id="cd06928">
    <property type="entry name" value="RNAP_alpha_NTD"/>
    <property type="match status" value="1"/>
</dbReference>
<keyword evidence="6 11" id="KW-0548">Nucleotidyltransferase</keyword>
<dbReference type="EMBL" id="CACVAW010000018">
    <property type="protein sequence ID" value="CAA6805180.1"/>
    <property type="molecule type" value="Genomic_DNA"/>
</dbReference>
<organism evidence="13">
    <name type="scientific">uncultured Campylobacterales bacterium</name>
    <dbReference type="NCBI Taxonomy" id="352960"/>
    <lineage>
        <taxon>Bacteria</taxon>
        <taxon>Pseudomonadati</taxon>
        <taxon>Campylobacterota</taxon>
        <taxon>Epsilonproteobacteria</taxon>
        <taxon>Campylobacterales</taxon>
        <taxon>environmental samples</taxon>
    </lineage>
</organism>